<feature type="signal peptide" evidence="9">
    <location>
        <begin position="1"/>
        <end position="22"/>
    </location>
</feature>
<dbReference type="InterPro" id="IPR036249">
    <property type="entry name" value="Thioredoxin-like_sf"/>
</dbReference>
<evidence type="ECO:0000256" key="8">
    <source>
        <dbReference type="SAM" id="MobiDB-lite"/>
    </source>
</evidence>
<organism evidence="11 12">
    <name type="scientific">Massilia jejuensis</name>
    <dbReference type="NCBI Taxonomy" id="648894"/>
    <lineage>
        <taxon>Bacteria</taxon>
        <taxon>Pseudomonadati</taxon>
        <taxon>Pseudomonadota</taxon>
        <taxon>Betaproteobacteria</taxon>
        <taxon>Burkholderiales</taxon>
        <taxon>Oxalobacteraceae</taxon>
        <taxon>Telluria group</taxon>
        <taxon>Massilia</taxon>
    </lineage>
</organism>
<keyword evidence="6" id="KW-1015">Disulfide bond</keyword>
<evidence type="ECO:0000256" key="7">
    <source>
        <dbReference type="ARBA" id="ARBA00023284"/>
    </source>
</evidence>
<evidence type="ECO:0000256" key="9">
    <source>
        <dbReference type="SAM" id="SignalP"/>
    </source>
</evidence>
<dbReference type="RefSeq" id="WP_379726144.1">
    <property type="nucleotide sequence ID" value="NZ_JBHSMS010000074.1"/>
</dbReference>
<keyword evidence="12" id="KW-1185">Reference proteome</keyword>
<comment type="caution">
    <text evidence="11">The sequence shown here is derived from an EMBL/GenBank/DDBJ whole genome shotgun (WGS) entry which is preliminary data.</text>
</comment>
<dbReference type="InterPro" id="IPR050824">
    <property type="entry name" value="Thiol_disulfide_DsbA"/>
</dbReference>
<dbReference type="PANTHER" id="PTHR35891:SF3">
    <property type="entry name" value="THIOL:DISULFIDE INTERCHANGE PROTEIN DSBL"/>
    <property type="match status" value="1"/>
</dbReference>
<dbReference type="PANTHER" id="PTHR35891">
    <property type="entry name" value="THIOL:DISULFIDE INTERCHANGE PROTEIN DSBA"/>
    <property type="match status" value="1"/>
</dbReference>
<evidence type="ECO:0000313" key="11">
    <source>
        <dbReference type="EMBL" id="MFC5513627.1"/>
    </source>
</evidence>
<dbReference type="InterPro" id="IPR023205">
    <property type="entry name" value="DsbA/DsbL"/>
</dbReference>
<evidence type="ECO:0000313" key="12">
    <source>
        <dbReference type="Proteomes" id="UP001596031"/>
    </source>
</evidence>
<keyword evidence="4 9" id="KW-0732">Signal</keyword>
<dbReference type="SUPFAM" id="SSF52833">
    <property type="entry name" value="Thioredoxin-like"/>
    <property type="match status" value="1"/>
</dbReference>
<protein>
    <recommendedName>
        <fullName evidence="3">Thiol:disulfide interchange protein DsbA</fullName>
    </recommendedName>
</protein>
<evidence type="ECO:0000256" key="3">
    <source>
        <dbReference type="ARBA" id="ARBA00013831"/>
    </source>
</evidence>
<gene>
    <name evidence="11" type="ORF">ACFPOU_21225</name>
</gene>
<evidence type="ECO:0000256" key="4">
    <source>
        <dbReference type="ARBA" id="ARBA00022729"/>
    </source>
</evidence>
<dbReference type="CDD" id="cd03019">
    <property type="entry name" value="DsbA_DsbA"/>
    <property type="match status" value="1"/>
</dbReference>
<comment type="subcellular location">
    <subcellularLocation>
        <location evidence="1">Periplasm</location>
    </subcellularLocation>
</comment>
<keyword evidence="7" id="KW-0676">Redox-active center</keyword>
<dbReference type="InterPro" id="IPR001853">
    <property type="entry name" value="DSBA-like_thioredoxin_dom"/>
</dbReference>
<dbReference type="Gene3D" id="3.40.30.10">
    <property type="entry name" value="Glutaredoxin"/>
    <property type="match status" value="1"/>
</dbReference>
<feature type="region of interest" description="Disordered" evidence="8">
    <location>
        <begin position="188"/>
        <end position="209"/>
    </location>
</feature>
<accession>A0ABW0PPG5</accession>
<evidence type="ECO:0000256" key="1">
    <source>
        <dbReference type="ARBA" id="ARBA00004418"/>
    </source>
</evidence>
<name>A0ABW0PPG5_9BURK</name>
<evidence type="ECO:0000256" key="2">
    <source>
        <dbReference type="ARBA" id="ARBA00005791"/>
    </source>
</evidence>
<evidence type="ECO:0000259" key="10">
    <source>
        <dbReference type="PROSITE" id="PS51352"/>
    </source>
</evidence>
<proteinExistence type="inferred from homology"/>
<dbReference type="EMBL" id="JBHSMS010000074">
    <property type="protein sequence ID" value="MFC5513627.1"/>
    <property type="molecule type" value="Genomic_DNA"/>
</dbReference>
<sequence>MQVLRRLFCTAALLTLSGLAAAAPVVPKEGVHYQVLPQKMQTPAGKQVEVIEFFAYSCPHCNVFEPLLAAWVKKQGDHIVFKRVHVAGGARALPQLRMFATLEALGLAEQYHGKLFAAMHQQGVRFADDDEVLDWVAKAGIDRARFTDAYRSIGVQSRVRRAANMMNDYKIDHWPMVAVDGRFITSPSMANPEASHAHGSHAHSESEQQQVALQVMDALVAKAKADKK</sequence>
<keyword evidence="5" id="KW-0574">Periplasm</keyword>
<dbReference type="Proteomes" id="UP001596031">
    <property type="component" value="Unassembled WGS sequence"/>
</dbReference>
<feature type="domain" description="Thioredoxin" evidence="10">
    <location>
        <begin position="14"/>
        <end position="167"/>
    </location>
</feature>
<reference evidence="12" key="1">
    <citation type="journal article" date="2019" name="Int. J. Syst. Evol. Microbiol.">
        <title>The Global Catalogue of Microorganisms (GCM) 10K type strain sequencing project: providing services to taxonomists for standard genome sequencing and annotation.</title>
        <authorList>
            <consortium name="The Broad Institute Genomics Platform"/>
            <consortium name="The Broad Institute Genome Sequencing Center for Infectious Disease"/>
            <person name="Wu L."/>
            <person name="Ma J."/>
        </authorList>
    </citation>
    <scope>NUCLEOTIDE SEQUENCE [LARGE SCALE GENOMIC DNA]</scope>
    <source>
        <strain evidence="12">CCUG 38813</strain>
    </source>
</reference>
<evidence type="ECO:0000256" key="6">
    <source>
        <dbReference type="ARBA" id="ARBA00023157"/>
    </source>
</evidence>
<dbReference type="PROSITE" id="PS51352">
    <property type="entry name" value="THIOREDOXIN_2"/>
    <property type="match status" value="1"/>
</dbReference>
<feature type="chain" id="PRO_5047225577" description="Thiol:disulfide interchange protein DsbA" evidence="9">
    <location>
        <begin position="23"/>
        <end position="228"/>
    </location>
</feature>
<dbReference type="InterPro" id="IPR013766">
    <property type="entry name" value="Thioredoxin_domain"/>
</dbReference>
<comment type="similarity">
    <text evidence="2">Belongs to the thioredoxin family. DsbA subfamily.</text>
</comment>
<evidence type="ECO:0000256" key="5">
    <source>
        <dbReference type="ARBA" id="ARBA00022764"/>
    </source>
</evidence>
<dbReference type="Pfam" id="PF01323">
    <property type="entry name" value="DSBA"/>
    <property type="match status" value="1"/>
</dbReference>